<dbReference type="GO" id="GO:0006979">
    <property type="term" value="P:response to oxidative stress"/>
    <property type="evidence" value="ECO:0007669"/>
    <property type="project" value="InterPro"/>
</dbReference>
<dbReference type="STRING" id="93759.A0A1R3JPY5"/>
<evidence type="ECO:0000256" key="3">
    <source>
        <dbReference type="ARBA" id="ARBA00012313"/>
    </source>
</evidence>
<evidence type="ECO:0000256" key="5">
    <source>
        <dbReference type="ARBA" id="ARBA00022617"/>
    </source>
</evidence>
<dbReference type="SUPFAM" id="SSF48113">
    <property type="entry name" value="Heme-dependent peroxidases"/>
    <property type="match status" value="1"/>
</dbReference>
<keyword evidence="5" id="KW-0349">Heme</keyword>
<dbReference type="Proteomes" id="UP000187203">
    <property type="component" value="Unassembled WGS sequence"/>
</dbReference>
<keyword evidence="7" id="KW-0560">Oxidoreductase</keyword>
<evidence type="ECO:0000259" key="12">
    <source>
        <dbReference type="PROSITE" id="PS50873"/>
    </source>
</evidence>
<comment type="caution">
    <text evidence="13">The sequence shown here is derived from an EMBL/GenBank/DDBJ whole genome shotgun (WGS) entry which is preliminary data.</text>
</comment>
<dbReference type="Gene3D" id="1.10.420.10">
    <property type="entry name" value="Peroxidase, domain 2"/>
    <property type="match status" value="1"/>
</dbReference>
<dbReference type="Gene3D" id="1.10.520.10">
    <property type="match status" value="1"/>
</dbReference>
<dbReference type="EMBL" id="AWUE01015537">
    <property type="protein sequence ID" value="OMO96903.1"/>
    <property type="molecule type" value="Genomic_DNA"/>
</dbReference>
<dbReference type="GO" id="GO:0046872">
    <property type="term" value="F:metal ion binding"/>
    <property type="evidence" value="ECO:0007669"/>
    <property type="project" value="UniProtKB-KW"/>
</dbReference>
<reference evidence="14" key="1">
    <citation type="submission" date="2013-09" db="EMBL/GenBank/DDBJ databases">
        <title>Corchorus olitorius genome sequencing.</title>
        <authorList>
            <person name="Alam M."/>
            <person name="Haque M.S."/>
            <person name="Islam M.S."/>
            <person name="Emdad E.M."/>
            <person name="Islam M.M."/>
            <person name="Ahmed B."/>
            <person name="Halim A."/>
            <person name="Hossen Q.M.M."/>
            <person name="Hossain M.Z."/>
            <person name="Ahmed R."/>
            <person name="Khan M.M."/>
            <person name="Islam R."/>
            <person name="Rashid M.M."/>
            <person name="Khan S.A."/>
            <person name="Rahman M.S."/>
            <person name="Alam M."/>
            <person name="Yahiya A.S."/>
            <person name="Khan M.S."/>
            <person name="Azam M.S."/>
            <person name="Haque T."/>
            <person name="Lashkar M.Z.H."/>
            <person name="Akhand A.I."/>
            <person name="Morshed G."/>
            <person name="Roy S."/>
            <person name="Uddin K.S."/>
            <person name="Rabeya T."/>
            <person name="Hossain A.S."/>
            <person name="Chowdhury A."/>
            <person name="Snigdha A.R."/>
            <person name="Mortoza M.S."/>
            <person name="Matin S.A."/>
            <person name="Hoque S.M.E."/>
            <person name="Islam M.K."/>
            <person name="Roy D.K."/>
            <person name="Haider R."/>
            <person name="Moosa M.M."/>
            <person name="Elias S.M."/>
            <person name="Hasan A.M."/>
            <person name="Jahan S."/>
            <person name="Shafiuddin M."/>
            <person name="Mahmood N."/>
            <person name="Shommy N.S."/>
        </authorList>
    </citation>
    <scope>NUCLEOTIDE SEQUENCE [LARGE SCALE GENOMIC DNA]</scope>
    <source>
        <strain evidence="14">cv. O-4</strain>
    </source>
</reference>
<dbReference type="GO" id="GO:0020037">
    <property type="term" value="F:heme binding"/>
    <property type="evidence" value="ECO:0007669"/>
    <property type="project" value="InterPro"/>
</dbReference>
<evidence type="ECO:0000256" key="7">
    <source>
        <dbReference type="ARBA" id="ARBA00023002"/>
    </source>
</evidence>
<evidence type="ECO:0000256" key="11">
    <source>
        <dbReference type="RuleBase" id="RU004241"/>
    </source>
</evidence>
<sequence length="128" mass="13918">MPPTVIGSVAGKNLNLAGDVFDLIVRAKTALELQCPDVVSCSDILVESARNLVIMVGGFFYTVKLGRKDNKVSDPSIVETNLPKVTNPMNQMNSLFSEKGFLVEKMAALTGAQTIGFCHCSQTRNRRK</sequence>
<feature type="binding site" evidence="10">
    <location>
        <position position="114"/>
    </location>
    <ligand>
        <name>Ca(2+)</name>
        <dbReference type="ChEBI" id="CHEBI:29108"/>
        <label>2</label>
    </ligand>
</feature>
<keyword evidence="6 10" id="KW-0479">Metal-binding</keyword>
<evidence type="ECO:0000256" key="1">
    <source>
        <dbReference type="ARBA" id="ARBA00000189"/>
    </source>
</evidence>
<dbReference type="AlphaFoldDB" id="A0A1R3JPY5"/>
<keyword evidence="10" id="KW-0106">Calcium</keyword>
<dbReference type="InterPro" id="IPR010255">
    <property type="entry name" value="Haem_peroxidase_sf"/>
</dbReference>
<keyword evidence="8" id="KW-0408">Iron</keyword>
<gene>
    <name evidence="13" type="ORF">COLO4_15000</name>
</gene>
<proteinExistence type="inferred from homology"/>
<evidence type="ECO:0000256" key="9">
    <source>
        <dbReference type="PIRSR" id="PIRSR600823-2"/>
    </source>
</evidence>
<keyword evidence="14" id="KW-1185">Reference proteome</keyword>
<dbReference type="PANTHER" id="PTHR31517:SF86">
    <property type="entry name" value="PEROXIDASE"/>
    <property type="match status" value="1"/>
</dbReference>
<dbReference type="InterPro" id="IPR000823">
    <property type="entry name" value="Peroxidase_pln"/>
</dbReference>
<comment type="cofactor">
    <cofactor evidence="10">
        <name>Ca(2+)</name>
        <dbReference type="ChEBI" id="CHEBI:29108"/>
    </cofactor>
    <text evidence="10">Binds 2 calcium ions per subunit.</text>
</comment>
<dbReference type="EC" id="1.11.1.7" evidence="3"/>
<dbReference type="PRINTS" id="PR00461">
    <property type="entry name" value="PLPEROXIDASE"/>
</dbReference>
<dbReference type="GO" id="GO:0140825">
    <property type="term" value="F:lactoperoxidase activity"/>
    <property type="evidence" value="ECO:0007669"/>
    <property type="project" value="UniProtKB-EC"/>
</dbReference>
<accession>A0A1R3JPY5</accession>
<dbReference type="OrthoDB" id="1735424at2759"/>
<evidence type="ECO:0000256" key="4">
    <source>
        <dbReference type="ARBA" id="ARBA00022559"/>
    </source>
</evidence>
<feature type="domain" description="Plant heme peroxidase family profile" evidence="12">
    <location>
        <begin position="10"/>
        <end position="128"/>
    </location>
</feature>
<name>A0A1R3JPY5_9ROSI</name>
<dbReference type="InterPro" id="IPR002016">
    <property type="entry name" value="Haem_peroxidase"/>
</dbReference>
<evidence type="ECO:0000313" key="13">
    <source>
        <dbReference type="EMBL" id="OMO96903.1"/>
    </source>
</evidence>
<evidence type="ECO:0000256" key="8">
    <source>
        <dbReference type="ARBA" id="ARBA00023004"/>
    </source>
</evidence>
<dbReference type="PRINTS" id="PR00458">
    <property type="entry name" value="PEROXIDASE"/>
</dbReference>
<organism evidence="13 14">
    <name type="scientific">Corchorus olitorius</name>
    <dbReference type="NCBI Taxonomy" id="93759"/>
    <lineage>
        <taxon>Eukaryota</taxon>
        <taxon>Viridiplantae</taxon>
        <taxon>Streptophyta</taxon>
        <taxon>Embryophyta</taxon>
        <taxon>Tracheophyta</taxon>
        <taxon>Spermatophyta</taxon>
        <taxon>Magnoliopsida</taxon>
        <taxon>eudicotyledons</taxon>
        <taxon>Gunneridae</taxon>
        <taxon>Pentapetalae</taxon>
        <taxon>rosids</taxon>
        <taxon>malvids</taxon>
        <taxon>Malvales</taxon>
        <taxon>Malvaceae</taxon>
        <taxon>Grewioideae</taxon>
        <taxon>Apeibeae</taxon>
        <taxon>Corchorus</taxon>
    </lineage>
</organism>
<evidence type="ECO:0000256" key="10">
    <source>
        <dbReference type="PIRSR" id="PIRSR600823-3"/>
    </source>
</evidence>
<evidence type="ECO:0000256" key="2">
    <source>
        <dbReference type="ARBA" id="ARBA00001970"/>
    </source>
</evidence>
<comment type="cofactor">
    <cofactor evidence="2">
        <name>heme b</name>
        <dbReference type="ChEBI" id="CHEBI:60344"/>
    </cofactor>
</comment>
<evidence type="ECO:0000313" key="14">
    <source>
        <dbReference type="Proteomes" id="UP000187203"/>
    </source>
</evidence>
<evidence type="ECO:0000256" key="6">
    <source>
        <dbReference type="ARBA" id="ARBA00022723"/>
    </source>
</evidence>
<dbReference type="PANTHER" id="PTHR31517">
    <property type="match status" value="1"/>
</dbReference>
<comment type="similarity">
    <text evidence="11">Belongs to the peroxidase family.</text>
</comment>
<protein>
    <recommendedName>
        <fullName evidence="3">peroxidase</fullName>
        <ecNumber evidence="3">1.11.1.7</ecNumber>
    </recommendedName>
</protein>
<dbReference type="Pfam" id="PF00141">
    <property type="entry name" value="peroxidase"/>
    <property type="match status" value="1"/>
</dbReference>
<comment type="catalytic activity">
    <reaction evidence="1">
        <text>2 a phenolic donor + H2O2 = 2 a phenolic radical donor + 2 H2O</text>
        <dbReference type="Rhea" id="RHEA:56136"/>
        <dbReference type="ChEBI" id="CHEBI:15377"/>
        <dbReference type="ChEBI" id="CHEBI:16240"/>
        <dbReference type="ChEBI" id="CHEBI:139520"/>
        <dbReference type="ChEBI" id="CHEBI:139521"/>
        <dbReference type="EC" id="1.11.1.7"/>
    </reaction>
</comment>
<feature type="binding site" evidence="9">
    <location>
        <position position="83"/>
    </location>
    <ligand>
        <name>substrate</name>
    </ligand>
</feature>
<keyword evidence="4 13" id="KW-0575">Peroxidase</keyword>
<dbReference type="PROSITE" id="PS50873">
    <property type="entry name" value="PEROXIDASE_4"/>
    <property type="match status" value="1"/>
</dbReference>